<proteinExistence type="predicted"/>
<dbReference type="SUPFAM" id="SSF90112">
    <property type="entry name" value="Neurotransmitter-gated ion-channel transmembrane pore"/>
    <property type="match status" value="1"/>
</dbReference>
<dbReference type="CDD" id="cd19051">
    <property type="entry name" value="LGIC_TM_cation"/>
    <property type="match status" value="1"/>
</dbReference>
<evidence type="ECO:0000256" key="1">
    <source>
        <dbReference type="SAM" id="Phobius"/>
    </source>
</evidence>
<evidence type="ECO:0000313" key="3">
    <source>
        <dbReference type="EMBL" id="WAR23564.1"/>
    </source>
</evidence>
<accession>A0ABY7FQH0</accession>
<feature type="transmembrane region" description="Helical" evidence="1">
    <location>
        <begin position="173"/>
        <end position="198"/>
    </location>
</feature>
<keyword evidence="1" id="KW-0812">Transmembrane</keyword>
<dbReference type="InterPro" id="IPR038050">
    <property type="entry name" value="Neuro_actylchol_rec"/>
</dbReference>
<organism evidence="3 4">
    <name type="scientific">Mya arenaria</name>
    <name type="common">Soft-shell clam</name>
    <dbReference type="NCBI Taxonomy" id="6604"/>
    <lineage>
        <taxon>Eukaryota</taxon>
        <taxon>Metazoa</taxon>
        <taxon>Spiralia</taxon>
        <taxon>Lophotrochozoa</taxon>
        <taxon>Mollusca</taxon>
        <taxon>Bivalvia</taxon>
        <taxon>Autobranchia</taxon>
        <taxon>Heteroconchia</taxon>
        <taxon>Euheterodonta</taxon>
        <taxon>Imparidentia</taxon>
        <taxon>Neoheterodontei</taxon>
        <taxon>Myida</taxon>
        <taxon>Myoidea</taxon>
        <taxon>Myidae</taxon>
        <taxon>Mya</taxon>
    </lineage>
</organism>
<keyword evidence="1" id="KW-0472">Membrane</keyword>
<name>A0ABY7FQH0_MYAAR</name>
<dbReference type="EMBL" id="CP111024">
    <property type="protein sequence ID" value="WAR23564.1"/>
    <property type="molecule type" value="Genomic_DNA"/>
</dbReference>
<protein>
    <submittedName>
        <fullName evidence="3">ACHA7-like protein</fullName>
    </submittedName>
</protein>
<dbReference type="InterPro" id="IPR036719">
    <property type="entry name" value="Neuro-gated_channel_TM_sf"/>
</dbReference>
<feature type="transmembrane region" description="Helical" evidence="1">
    <location>
        <begin position="205"/>
        <end position="223"/>
    </location>
</feature>
<keyword evidence="4" id="KW-1185">Reference proteome</keyword>
<feature type="domain" description="Neurotransmitter-gated ion-channel transmembrane" evidence="2">
    <location>
        <begin position="181"/>
        <end position="321"/>
    </location>
</feature>
<gene>
    <name evidence="3" type="ORF">MAR_037233</name>
</gene>
<feature type="transmembrane region" description="Helical" evidence="1">
    <location>
        <begin position="238"/>
        <end position="260"/>
    </location>
</feature>
<dbReference type="PANTHER" id="PTHR18945">
    <property type="entry name" value="NEUROTRANSMITTER GATED ION CHANNEL"/>
    <property type="match status" value="1"/>
</dbReference>
<feature type="transmembrane region" description="Helical" evidence="1">
    <location>
        <begin position="348"/>
        <end position="369"/>
    </location>
</feature>
<dbReference type="InterPro" id="IPR006201">
    <property type="entry name" value="Neur_channel"/>
</dbReference>
<evidence type="ECO:0000313" key="4">
    <source>
        <dbReference type="Proteomes" id="UP001164746"/>
    </source>
</evidence>
<reference evidence="3" key="1">
    <citation type="submission" date="2022-11" db="EMBL/GenBank/DDBJ databases">
        <title>Centuries of genome instability and evolution in soft-shell clam transmissible cancer (bioRxiv).</title>
        <authorList>
            <person name="Hart S.F.M."/>
            <person name="Yonemitsu M.A."/>
            <person name="Giersch R.M."/>
            <person name="Beal B.F."/>
            <person name="Arriagada G."/>
            <person name="Davis B.W."/>
            <person name="Ostrander E.A."/>
            <person name="Goff S.P."/>
            <person name="Metzger M.J."/>
        </authorList>
    </citation>
    <scope>NUCLEOTIDE SEQUENCE</scope>
    <source>
        <strain evidence="3">MELC-2E11</strain>
        <tissue evidence="3">Siphon/mantle</tissue>
    </source>
</reference>
<keyword evidence="1" id="KW-1133">Transmembrane helix</keyword>
<dbReference type="Gene3D" id="1.20.58.390">
    <property type="entry name" value="Neurotransmitter-gated ion-channel transmembrane domain"/>
    <property type="match status" value="1"/>
</dbReference>
<dbReference type="InterPro" id="IPR006029">
    <property type="entry name" value="Neurotrans-gated_channel_TM"/>
</dbReference>
<sequence length="370" mass="41416">MYAFKSKEAQVLVQTCRSGCRCGVWSRKLKSRRADQVVGVVCGPGRSSRSSDVPIRLSVEVCGPGRSSRSSDVSIRLSVETFAVETKSFKYNHATNTVEQTFSIMGSLFVISSWMFGVDTINFIHIYDYISLSEYEQNGEFEVLDTFTSYKYDSLGITTAKKLVFGVQLKRRYSYYLVNLVLPVLVLQALGIVIFLVPASSGEKLSFAFTLLLSLTVLMSIVSEKVPTTSLQVSTLSIYLLGGAFISGLEVMMTVISLILQHRQDEGKQLTPGLRNFTTKLYNIQTCLKNKPKRKVEPEGKNISDDVSIDKDIMQLDLDVKSAWEEVDKSSAEKEMTYKELNHALDQICVFGFSFLTITLTLVCLFRVAF</sequence>
<dbReference type="Proteomes" id="UP001164746">
    <property type="component" value="Chromosome 13"/>
</dbReference>
<evidence type="ECO:0000259" key="2">
    <source>
        <dbReference type="Pfam" id="PF02932"/>
    </source>
</evidence>
<dbReference type="Pfam" id="PF02932">
    <property type="entry name" value="Neur_chan_memb"/>
    <property type="match status" value="1"/>
</dbReference>